<dbReference type="Gene3D" id="2.40.410.10">
    <property type="entry name" value="putative membrane protein from Corynebacterium diphtheriae superfamily"/>
    <property type="match status" value="1"/>
</dbReference>
<name>A0AAP4BUM5_9CORY</name>
<feature type="transmembrane region" description="Helical" evidence="1">
    <location>
        <begin position="54"/>
        <end position="74"/>
    </location>
</feature>
<dbReference type="InterPro" id="IPR023124">
    <property type="entry name" value="DUF3239_dom_sf"/>
</dbReference>
<dbReference type="EMBL" id="JASNVP010000008">
    <property type="protein sequence ID" value="MDK4326682.1"/>
    <property type="molecule type" value="Genomic_DNA"/>
</dbReference>
<dbReference type="RefSeq" id="WP_284589927.1">
    <property type="nucleotide sequence ID" value="NZ_JASNVP010000008.1"/>
</dbReference>
<evidence type="ECO:0000313" key="3">
    <source>
        <dbReference type="Proteomes" id="UP001226160"/>
    </source>
</evidence>
<dbReference type="AlphaFoldDB" id="A0AAP4BUM5"/>
<protein>
    <submittedName>
        <fullName evidence="2">DUF3239 domain-containing protein</fullName>
    </submittedName>
</protein>
<gene>
    <name evidence="2" type="ORF">QPX54_09230</name>
</gene>
<keyword evidence="1" id="KW-1133">Transmembrane helix</keyword>
<evidence type="ECO:0000256" key="1">
    <source>
        <dbReference type="SAM" id="Phobius"/>
    </source>
</evidence>
<accession>A0AAP4BUM5</accession>
<keyword evidence="1" id="KW-0812">Transmembrane</keyword>
<keyword evidence="1" id="KW-0472">Membrane</keyword>
<sequence length="216" mass="23632">MKVFKFEVDEAFAKQHNEMLRDSRRLLVSGLLFGGILVVAGVLVTWLVQPTWSITVGIALILFGIIMAIVGVAGSKKVGTAQQLYDRYPLAPAVIAKVNERDVILMALVNAAIDPQAEPQPALALRTVTDIPGLEHKKVGAQVPVAAVAGRLQRNSSGPDTWAQISPMPIAWGTPEAEVVRIARTSIPHDQWTTLQKNIDRLDEIQDTRFDLLRLS</sequence>
<dbReference type="InterPro" id="IPR021632">
    <property type="entry name" value="DUF3239"/>
</dbReference>
<evidence type="ECO:0000313" key="2">
    <source>
        <dbReference type="EMBL" id="MDK4326682.1"/>
    </source>
</evidence>
<organism evidence="2 3">
    <name type="scientific">Corynebacterium propinquum</name>
    <dbReference type="NCBI Taxonomy" id="43769"/>
    <lineage>
        <taxon>Bacteria</taxon>
        <taxon>Bacillati</taxon>
        <taxon>Actinomycetota</taxon>
        <taxon>Actinomycetes</taxon>
        <taxon>Mycobacteriales</taxon>
        <taxon>Corynebacteriaceae</taxon>
        <taxon>Corynebacterium</taxon>
    </lineage>
</organism>
<reference evidence="2" key="1">
    <citation type="submission" date="2023-05" db="EMBL/GenBank/DDBJ databases">
        <title>Metabolic capabilities are highly conserved among human nasal-associated Corynebacterium species in pangenomic analyses.</title>
        <authorList>
            <person name="Tran T.H."/>
            <person name="Roberts A.Q."/>
            <person name="Escapa I.F."/>
            <person name="Gao W."/>
            <person name="Conlan S."/>
            <person name="Kong H."/>
            <person name="Segre J.A."/>
            <person name="Kelly M.S."/>
            <person name="Lemon K.P."/>
        </authorList>
    </citation>
    <scope>NUCLEOTIDE SEQUENCE</scope>
    <source>
        <strain evidence="2">KPL2654</strain>
    </source>
</reference>
<feature type="transmembrane region" description="Helical" evidence="1">
    <location>
        <begin position="26"/>
        <end position="48"/>
    </location>
</feature>
<dbReference type="Pfam" id="PF11580">
    <property type="entry name" value="DUF3239"/>
    <property type="match status" value="1"/>
</dbReference>
<proteinExistence type="predicted"/>
<dbReference type="Proteomes" id="UP001226160">
    <property type="component" value="Unassembled WGS sequence"/>
</dbReference>
<comment type="caution">
    <text evidence="2">The sequence shown here is derived from an EMBL/GenBank/DDBJ whole genome shotgun (WGS) entry which is preliminary data.</text>
</comment>